<dbReference type="Gene3D" id="1.20.120.530">
    <property type="entry name" value="GntR ligand-binding domain-like"/>
    <property type="match status" value="1"/>
</dbReference>
<dbReference type="InterPro" id="IPR000524">
    <property type="entry name" value="Tscrpt_reg_HTH_GntR"/>
</dbReference>
<dbReference type="InterPro" id="IPR036390">
    <property type="entry name" value="WH_DNA-bd_sf"/>
</dbReference>
<dbReference type="AlphaFoldDB" id="A0A7T0PWC9"/>
<feature type="domain" description="HTH gntR-type" evidence="5">
    <location>
        <begin position="46"/>
        <end position="113"/>
    </location>
</feature>
<dbReference type="GO" id="GO:0003700">
    <property type="term" value="F:DNA-binding transcription factor activity"/>
    <property type="evidence" value="ECO:0007669"/>
    <property type="project" value="InterPro"/>
</dbReference>
<evidence type="ECO:0000256" key="1">
    <source>
        <dbReference type="ARBA" id="ARBA00023015"/>
    </source>
</evidence>
<dbReference type="InterPro" id="IPR011711">
    <property type="entry name" value="GntR_C"/>
</dbReference>
<accession>A0A7T0PWC9</accession>
<protein>
    <submittedName>
        <fullName evidence="6">GntR family transcriptional regulator</fullName>
    </submittedName>
</protein>
<evidence type="ECO:0000259" key="5">
    <source>
        <dbReference type="PROSITE" id="PS50949"/>
    </source>
</evidence>
<keyword evidence="3" id="KW-0804">Transcription</keyword>
<dbReference type="CDD" id="cd07377">
    <property type="entry name" value="WHTH_GntR"/>
    <property type="match status" value="1"/>
</dbReference>
<dbReference type="KEGG" id="arep:ID810_06160"/>
<evidence type="ECO:0000256" key="4">
    <source>
        <dbReference type="SAM" id="MobiDB-lite"/>
    </source>
</evidence>
<dbReference type="Proteomes" id="UP000594637">
    <property type="component" value="Chromosome"/>
</dbReference>
<evidence type="ECO:0000313" key="7">
    <source>
        <dbReference type="Proteomes" id="UP000594637"/>
    </source>
</evidence>
<dbReference type="Gene3D" id="1.10.10.10">
    <property type="entry name" value="Winged helix-like DNA-binding domain superfamily/Winged helix DNA-binding domain"/>
    <property type="match status" value="1"/>
</dbReference>
<dbReference type="GO" id="GO:0003677">
    <property type="term" value="F:DNA binding"/>
    <property type="evidence" value="ECO:0007669"/>
    <property type="project" value="UniProtKB-KW"/>
</dbReference>
<dbReference type="PANTHER" id="PTHR43537:SF24">
    <property type="entry name" value="GLUCONATE OPERON TRANSCRIPTIONAL REPRESSOR"/>
    <property type="match status" value="1"/>
</dbReference>
<dbReference type="PANTHER" id="PTHR43537">
    <property type="entry name" value="TRANSCRIPTIONAL REGULATOR, GNTR FAMILY"/>
    <property type="match status" value="1"/>
</dbReference>
<feature type="region of interest" description="Disordered" evidence="4">
    <location>
        <begin position="19"/>
        <end position="43"/>
    </location>
</feature>
<sequence>MARTVVARRVPTLRVITPRSPYHGARAPRGHAPATTAGASVSTTNGSKSEMVYDYLRSRILDGRYSPGFRLVLTAIAAETGVSVVPVREAVRRLESEGLVAYTHNVGAQVLGINFTEYQDTMTTLALLEGLATALSAPHLSSDQLAQASDLNAQMFQLVANDFVSAEYRRLNSRFHTVLTSSCPNERLLALMNTEAERVAMIRRSALDFSPTASVASVRQHDHLLELIRSGAAAREIEHYARAHKLASLKSHLPQGAGLTGGPLA</sequence>
<organism evidence="6 7">
    <name type="scientific">Actinomyces respiraculi</name>
    <dbReference type="NCBI Taxonomy" id="2744574"/>
    <lineage>
        <taxon>Bacteria</taxon>
        <taxon>Bacillati</taxon>
        <taxon>Actinomycetota</taxon>
        <taxon>Actinomycetes</taxon>
        <taxon>Actinomycetales</taxon>
        <taxon>Actinomycetaceae</taxon>
        <taxon>Actinomyces</taxon>
    </lineage>
</organism>
<keyword evidence="7" id="KW-1185">Reference proteome</keyword>
<dbReference type="Pfam" id="PF07729">
    <property type="entry name" value="FCD"/>
    <property type="match status" value="1"/>
</dbReference>
<reference evidence="6 7" key="1">
    <citation type="submission" date="2020-11" db="EMBL/GenBank/DDBJ databases">
        <title>Actinomyces sp. ZJ750.</title>
        <authorList>
            <person name="Zhou J."/>
        </authorList>
    </citation>
    <scope>NUCLEOTIDE SEQUENCE [LARGE SCALE GENOMIC DNA]</scope>
    <source>
        <strain evidence="6 7">ZJ750</strain>
    </source>
</reference>
<dbReference type="SUPFAM" id="SSF48008">
    <property type="entry name" value="GntR ligand-binding domain-like"/>
    <property type="match status" value="1"/>
</dbReference>
<dbReference type="InterPro" id="IPR036388">
    <property type="entry name" value="WH-like_DNA-bd_sf"/>
</dbReference>
<dbReference type="SUPFAM" id="SSF46785">
    <property type="entry name" value="Winged helix' DNA-binding domain"/>
    <property type="match status" value="1"/>
</dbReference>
<dbReference type="SMART" id="SM00895">
    <property type="entry name" value="FCD"/>
    <property type="match status" value="1"/>
</dbReference>
<dbReference type="SMART" id="SM00345">
    <property type="entry name" value="HTH_GNTR"/>
    <property type="match status" value="1"/>
</dbReference>
<evidence type="ECO:0000256" key="3">
    <source>
        <dbReference type="ARBA" id="ARBA00023163"/>
    </source>
</evidence>
<proteinExistence type="predicted"/>
<keyword evidence="1" id="KW-0805">Transcription regulation</keyword>
<evidence type="ECO:0000256" key="2">
    <source>
        <dbReference type="ARBA" id="ARBA00023125"/>
    </source>
</evidence>
<dbReference type="EMBL" id="CP063989">
    <property type="protein sequence ID" value="QPL04420.1"/>
    <property type="molecule type" value="Genomic_DNA"/>
</dbReference>
<dbReference type="InterPro" id="IPR008920">
    <property type="entry name" value="TF_FadR/GntR_C"/>
</dbReference>
<evidence type="ECO:0000313" key="6">
    <source>
        <dbReference type="EMBL" id="QPL04420.1"/>
    </source>
</evidence>
<gene>
    <name evidence="6" type="ORF">ID810_06160</name>
</gene>
<dbReference type="PROSITE" id="PS50949">
    <property type="entry name" value="HTH_GNTR"/>
    <property type="match status" value="1"/>
</dbReference>
<dbReference type="Pfam" id="PF00392">
    <property type="entry name" value="GntR"/>
    <property type="match status" value="1"/>
</dbReference>
<name>A0A7T0PWC9_9ACTO</name>
<keyword evidence="2" id="KW-0238">DNA-binding</keyword>